<gene>
    <name evidence="1" type="ORF">N3K66_001452</name>
</gene>
<comment type="caution">
    <text evidence="1">The sequence shown here is derived from an EMBL/GenBank/DDBJ whole genome shotgun (WGS) entry which is preliminary data.</text>
</comment>
<proteinExistence type="predicted"/>
<protein>
    <submittedName>
        <fullName evidence="1">Uncharacterized protein</fullName>
    </submittedName>
</protein>
<dbReference type="EMBL" id="CM047940">
    <property type="protein sequence ID" value="KAI9904923.1"/>
    <property type="molecule type" value="Genomic_DNA"/>
</dbReference>
<accession>A0ACC0VGM9</accession>
<organism evidence="1 2">
    <name type="scientific">Trichothecium roseum</name>
    <dbReference type="NCBI Taxonomy" id="47278"/>
    <lineage>
        <taxon>Eukaryota</taxon>
        <taxon>Fungi</taxon>
        <taxon>Dikarya</taxon>
        <taxon>Ascomycota</taxon>
        <taxon>Pezizomycotina</taxon>
        <taxon>Sordariomycetes</taxon>
        <taxon>Hypocreomycetidae</taxon>
        <taxon>Hypocreales</taxon>
        <taxon>Hypocreales incertae sedis</taxon>
        <taxon>Trichothecium</taxon>
    </lineage>
</organism>
<evidence type="ECO:0000313" key="2">
    <source>
        <dbReference type="Proteomes" id="UP001163324"/>
    </source>
</evidence>
<evidence type="ECO:0000313" key="1">
    <source>
        <dbReference type="EMBL" id="KAI9904923.1"/>
    </source>
</evidence>
<name>A0ACC0VGM9_9HYPO</name>
<reference evidence="1" key="1">
    <citation type="submission" date="2022-10" db="EMBL/GenBank/DDBJ databases">
        <title>Complete Genome of Trichothecium roseum strain YXFP-22015, a Plant Pathogen Isolated from Citrus.</title>
        <authorList>
            <person name="Wang Y."/>
            <person name="Zhu L."/>
        </authorList>
    </citation>
    <scope>NUCLEOTIDE SEQUENCE</scope>
    <source>
        <strain evidence="1">YXFP-22015</strain>
    </source>
</reference>
<sequence>MSLARALTSRRAKNSVDFGENGRPQRSNTLSKSPSQLPLRHKISAPVQLVHTTNMLSYNAPDIHKPTRSNSNATTTRSDEESDARTSESTTPPTSPDGELEELEDTKRPEPNHLSCYFIAPGKPMPSVDAPPPTIPKRSPSHTKKSSLENVARKRSVSRVSHDSDKSLSSKGSMTFSRSSSTSTSASTTSHTSIQPTTKLAPPPLPPVAPQQAHYSHVNRTQPDWHPFGHELAQVTELAEEFGSKNRLQVIDEDEQYLKRRNLARFSAEDYLSDIQNLISSLFPELNHPNQPPAVWI</sequence>
<dbReference type="Proteomes" id="UP001163324">
    <property type="component" value="Chromosome 1"/>
</dbReference>
<keyword evidence="2" id="KW-1185">Reference proteome</keyword>